<dbReference type="EMBL" id="CP079216">
    <property type="protein sequence ID" value="QXT62812.1"/>
    <property type="molecule type" value="Genomic_DNA"/>
</dbReference>
<feature type="signal peptide" evidence="1">
    <location>
        <begin position="1"/>
        <end position="32"/>
    </location>
</feature>
<dbReference type="Proteomes" id="UP000824504">
    <property type="component" value="Chromosome"/>
</dbReference>
<accession>A0ABX8SHD6</accession>
<keyword evidence="1" id="KW-0732">Signal</keyword>
<reference evidence="2 3" key="1">
    <citation type="submission" date="2021-07" db="EMBL/GenBank/DDBJ databases">
        <title>complete genome sequencing of Tessaracoccus sp.J1M15.</title>
        <authorList>
            <person name="Bae J.-W."/>
            <person name="Kim D.-y."/>
        </authorList>
    </citation>
    <scope>NUCLEOTIDE SEQUENCE [LARGE SCALE GENOMIC DNA]</scope>
    <source>
        <strain evidence="2 3">J1M15</strain>
    </source>
</reference>
<proteinExistence type="predicted"/>
<dbReference type="RefSeq" id="WP_219082047.1">
    <property type="nucleotide sequence ID" value="NZ_CP079216.1"/>
</dbReference>
<protein>
    <submittedName>
        <fullName evidence="2">Uncharacterized protein</fullName>
    </submittedName>
</protein>
<name>A0ABX8SHD6_9ACTN</name>
<sequence>MTTLEVRRRAVVTGTAWAVPTVLAAATLPAYAASFTPACRSTAGSWSVTTGTTIYHNGTSGYPAGTTSNGRTAYPTAAQSGTKGSGTWPYYTTGWTPGASGWTDLDAAIAAKKVTFTHQMTLPNPGFLSMGDRSTGTGAGPARAITATFTHLVPAGTHTFTFEVQYSALALAIQTLQITAAGAGVSMTPIRRYFGTTSVTNGGNAGLGDYTRVTQESTQTTNVSLTATSSGTITFTYLFTLLQPIGIGNNTDIWVANPRLTGGCTA</sequence>
<evidence type="ECO:0000313" key="3">
    <source>
        <dbReference type="Proteomes" id="UP000824504"/>
    </source>
</evidence>
<evidence type="ECO:0000256" key="1">
    <source>
        <dbReference type="SAM" id="SignalP"/>
    </source>
</evidence>
<keyword evidence="3" id="KW-1185">Reference proteome</keyword>
<organism evidence="2 3">
    <name type="scientific">Tessaracoccus palaemonis</name>
    <dbReference type="NCBI Taxonomy" id="2829499"/>
    <lineage>
        <taxon>Bacteria</taxon>
        <taxon>Bacillati</taxon>
        <taxon>Actinomycetota</taxon>
        <taxon>Actinomycetes</taxon>
        <taxon>Propionibacteriales</taxon>
        <taxon>Propionibacteriaceae</taxon>
        <taxon>Tessaracoccus</taxon>
    </lineage>
</organism>
<evidence type="ECO:0000313" key="2">
    <source>
        <dbReference type="EMBL" id="QXT62812.1"/>
    </source>
</evidence>
<gene>
    <name evidence="2" type="ORF">KDB89_13955</name>
</gene>
<feature type="chain" id="PRO_5046209222" evidence="1">
    <location>
        <begin position="33"/>
        <end position="266"/>
    </location>
</feature>